<dbReference type="Gene3D" id="3.30.70.1520">
    <property type="entry name" value="Heterotetrameric sarcosine oxidase"/>
    <property type="match status" value="1"/>
</dbReference>
<dbReference type="Proteomes" id="UP000199423">
    <property type="component" value="Unassembled WGS sequence"/>
</dbReference>
<organism evidence="1 2">
    <name type="scientific">Hyphomicrobium facile</name>
    <dbReference type="NCBI Taxonomy" id="51670"/>
    <lineage>
        <taxon>Bacteria</taxon>
        <taxon>Pseudomonadati</taxon>
        <taxon>Pseudomonadota</taxon>
        <taxon>Alphaproteobacteria</taxon>
        <taxon>Hyphomicrobiales</taxon>
        <taxon>Hyphomicrobiaceae</taxon>
        <taxon>Hyphomicrobium</taxon>
    </lineage>
</organism>
<evidence type="ECO:0000313" key="1">
    <source>
        <dbReference type="EMBL" id="SFV37284.1"/>
    </source>
</evidence>
<gene>
    <name evidence="1" type="ORF">SAMN04488557_3085</name>
</gene>
<proteinExistence type="predicted"/>
<name>A0A1I7NRH3_9HYPH</name>
<dbReference type="SUPFAM" id="SSF103025">
    <property type="entry name" value="Folate-binding domain"/>
    <property type="match status" value="1"/>
</dbReference>
<dbReference type="Gene3D" id="3.30.1360.120">
    <property type="entry name" value="Probable tRNA modification gtpase trme, domain 1"/>
    <property type="match status" value="1"/>
</dbReference>
<dbReference type="AlphaFoldDB" id="A0A1I7NRH3"/>
<accession>A0A1I7NRH3</accession>
<dbReference type="RefSeq" id="WP_244531283.1">
    <property type="nucleotide sequence ID" value="NZ_FPCH01000003.1"/>
</dbReference>
<sequence>MSELANDIKKASLEASERTGLTVTHIAARRGARASLDDVARTAFGVSLPSSPKAVEAQGALIVWTGPDQWLIVQKDETGLDHYAELAKTFNGLASLVDVTDSRTIFRIAVSRPSETLLRSMGIDFHDNSFRPGDVAITHVSHLGVIVWRLPDGTAYDFACARTYSRDFADWLRKTMA</sequence>
<dbReference type="Pfam" id="PF04268">
    <property type="entry name" value="SoxG"/>
    <property type="match status" value="1"/>
</dbReference>
<dbReference type="InterPro" id="IPR007375">
    <property type="entry name" value="SoxG"/>
</dbReference>
<evidence type="ECO:0000313" key="2">
    <source>
        <dbReference type="Proteomes" id="UP000199423"/>
    </source>
</evidence>
<reference evidence="2" key="1">
    <citation type="submission" date="2016-10" db="EMBL/GenBank/DDBJ databases">
        <authorList>
            <person name="Varghese N."/>
            <person name="Submissions S."/>
        </authorList>
    </citation>
    <scope>NUCLEOTIDE SEQUENCE [LARGE SCALE GENOMIC DNA]</scope>
    <source>
        <strain evidence="2">DSM 1565</strain>
    </source>
</reference>
<keyword evidence="2" id="KW-1185">Reference proteome</keyword>
<dbReference type="EMBL" id="FPCH01000003">
    <property type="protein sequence ID" value="SFV37284.1"/>
    <property type="molecule type" value="Genomic_DNA"/>
</dbReference>
<protein>
    <submittedName>
        <fullName evidence="1">N-methylglutamate dehydrogenase subunit D</fullName>
    </submittedName>
</protein>
<dbReference type="STRING" id="51670.SAMN04488557_3085"/>
<dbReference type="InterPro" id="IPR027266">
    <property type="entry name" value="TrmE/GcvT-like"/>
</dbReference>